<dbReference type="GO" id="GO:0005743">
    <property type="term" value="C:mitochondrial inner membrane"/>
    <property type="evidence" value="ECO:0007669"/>
    <property type="project" value="InterPro"/>
</dbReference>
<comment type="caution">
    <text evidence="2">The sequence shown here is derived from an EMBL/GenBank/DDBJ whole genome shotgun (WGS) entry which is preliminary data.</text>
</comment>
<reference evidence="2" key="1">
    <citation type="journal article" date="2020" name="Fungal Divers.">
        <title>Resolving the Mortierellaceae phylogeny through synthesis of multi-gene phylogenetics and phylogenomics.</title>
        <authorList>
            <person name="Vandepol N."/>
            <person name="Liber J."/>
            <person name="Desiro A."/>
            <person name="Na H."/>
            <person name="Kennedy M."/>
            <person name="Barry K."/>
            <person name="Grigoriev I.V."/>
            <person name="Miller A.N."/>
            <person name="O'Donnell K."/>
            <person name="Stajich J.E."/>
            <person name="Bonito G."/>
        </authorList>
    </citation>
    <scope>NUCLEOTIDE SEQUENCE</scope>
    <source>
        <strain evidence="2">KOD948</strain>
    </source>
</reference>
<dbReference type="GO" id="GO:0042776">
    <property type="term" value="P:proton motive force-driven mitochondrial ATP synthesis"/>
    <property type="evidence" value="ECO:0007669"/>
    <property type="project" value="TreeGrafter"/>
</dbReference>
<dbReference type="EMBL" id="JAAAJA010000027">
    <property type="protein sequence ID" value="KAG0265776.1"/>
    <property type="molecule type" value="Genomic_DNA"/>
</dbReference>
<comment type="similarity">
    <text evidence="1">Belongs to the eukaryotic ATPase epsilon family.</text>
</comment>
<dbReference type="Proteomes" id="UP000726737">
    <property type="component" value="Unassembled WGS sequence"/>
</dbReference>
<accession>A0A9P6U9R9</accession>
<dbReference type="CDD" id="cd12153">
    <property type="entry name" value="F1-ATPase_epsilon"/>
    <property type="match status" value="1"/>
</dbReference>
<dbReference type="InterPro" id="IPR036742">
    <property type="entry name" value="ATP_synth_F1_esu_sf_mt"/>
</dbReference>
<evidence type="ECO:0000313" key="3">
    <source>
        <dbReference type="Proteomes" id="UP000726737"/>
    </source>
</evidence>
<keyword evidence="3" id="KW-1185">Reference proteome</keyword>
<dbReference type="GO" id="GO:0045259">
    <property type="term" value="C:proton-transporting ATP synthase complex"/>
    <property type="evidence" value="ECO:0007669"/>
    <property type="project" value="InterPro"/>
</dbReference>
<dbReference type="GO" id="GO:0046933">
    <property type="term" value="F:proton-transporting ATP synthase activity, rotational mechanism"/>
    <property type="evidence" value="ECO:0007669"/>
    <property type="project" value="InterPro"/>
</dbReference>
<dbReference type="SUPFAM" id="SSF48690">
    <property type="entry name" value="Epsilon subunit of mitochondrial F1F0-ATP synthase"/>
    <property type="match status" value="1"/>
</dbReference>
<dbReference type="Gene3D" id="1.10.1620.20">
    <property type="entry name" value="ATP synthase, F1 complex, epsilon subunit superfamily, mitochondrial"/>
    <property type="match status" value="1"/>
</dbReference>
<dbReference type="PANTHER" id="PTHR12448:SF0">
    <property type="entry name" value="ATP SYNTHASE SUBUNIT EPSILON, MITOCHONDRIAL"/>
    <property type="match status" value="1"/>
</dbReference>
<dbReference type="AlphaFoldDB" id="A0A9P6U9R9"/>
<name>A0A9P6U9R9_9FUNG</name>
<proteinExistence type="inferred from homology"/>
<gene>
    <name evidence="2" type="ORF">BG011_004130</name>
</gene>
<dbReference type="InterPro" id="IPR006721">
    <property type="entry name" value="ATP_synth_F1_esu_mt"/>
</dbReference>
<dbReference type="PANTHER" id="PTHR12448">
    <property type="entry name" value="ATP SYNTHASE EPSILON CHAIN, MITOCHONDRIAL"/>
    <property type="match status" value="1"/>
</dbReference>
<organism evidence="2 3">
    <name type="scientific">Mortierella polycephala</name>
    <dbReference type="NCBI Taxonomy" id="41804"/>
    <lineage>
        <taxon>Eukaryota</taxon>
        <taxon>Fungi</taxon>
        <taxon>Fungi incertae sedis</taxon>
        <taxon>Mucoromycota</taxon>
        <taxon>Mortierellomycotina</taxon>
        <taxon>Mortierellomycetes</taxon>
        <taxon>Mortierellales</taxon>
        <taxon>Mortierellaceae</taxon>
        <taxon>Mortierella</taxon>
    </lineage>
</organism>
<protein>
    <submittedName>
        <fullName evidence="2">Uncharacterized protein</fullName>
    </submittedName>
</protein>
<sequence length="90" mass="10103">MSFYWKPTFSSNKMVMVYGGQDSAPPLAMTDSVHLYLQYAQVCARTVRSALKEDARVIAVRRDEQGLKFAKWEAGKQGEVKNTANTRTVA</sequence>
<dbReference type="Pfam" id="PF04627">
    <property type="entry name" value="ATP-synt_Eps"/>
    <property type="match status" value="1"/>
</dbReference>
<evidence type="ECO:0000313" key="2">
    <source>
        <dbReference type="EMBL" id="KAG0265776.1"/>
    </source>
</evidence>
<dbReference type="OrthoDB" id="269124at2759"/>
<evidence type="ECO:0000256" key="1">
    <source>
        <dbReference type="ARBA" id="ARBA00009502"/>
    </source>
</evidence>